<proteinExistence type="predicted"/>
<feature type="domain" description="Reverse transcriptase zinc-binding" evidence="2">
    <location>
        <begin position="198"/>
        <end position="285"/>
    </location>
</feature>
<dbReference type="Gene3D" id="3.30.420.10">
    <property type="entry name" value="Ribonuclease H-like superfamily/Ribonuclease H"/>
    <property type="match status" value="1"/>
</dbReference>
<organism evidence="3">
    <name type="scientific">Fagus sylvatica</name>
    <name type="common">Beechnut</name>
    <dbReference type="NCBI Taxonomy" id="28930"/>
    <lineage>
        <taxon>Eukaryota</taxon>
        <taxon>Viridiplantae</taxon>
        <taxon>Streptophyta</taxon>
        <taxon>Embryophyta</taxon>
        <taxon>Tracheophyta</taxon>
        <taxon>Spermatophyta</taxon>
        <taxon>Magnoliopsida</taxon>
        <taxon>eudicotyledons</taxon>
        <taxon>Gunneridae</taxon>
        <taxon>Pentapetalae</taxon>
        <taxon>rosids</taxon>
        <taxon>fabids</taxon>
        <taxon>Fagales</taxon>
        <taxon>Fagaceae</taxon>
        <taxon>Fagus</taxon>
    </lineage>
</organism>
<dbReference type="GO" id="GO:0004523">
    <property type="term" value="F:RNA-DNA hybrid ribonuclease activity"/>
    <property type="evidence" value="ECO:0007669"/>
    <property type="project" value="InterPro"/>
</dbReference>
<dbReference type="InterPro" id="IPR026960">
    <property type="entry name" value="RVT-Znf"/>
</dbReference>
<protein>
    <recommendedName>
        <fullName evidence="4">Reverse transcriptase zinc-binding domain-containing protein</fullName>
    </recommendedName>
</protein>
<accession>A0A2N9EUQ3</accession>
<dbReference type="AlphaFoldDB" id="A0A2N9EUQ3"/>
<dbReference type="InterPro" id="IPR002156">
    <property type="entry name" value="RNaseH_domain"/>
</dbReference>
<dbReference type="InterPro" id="IPR012337">
    <property type="entry name" value="RNaseH-like_sf"/>
</dbReference>
<reference evidence="3" key="1">
    <citation type="submission" date="2018-02" db="EMBL/GenBank/DDBJ databases">
        <authorList>
            <person name="Cohen D.B."/>
            <person name="Kent A.D."/>
        </authorList>
    </citation>
    <scope>NUCLEOTIDE SEQUENCE</scope>
</reference>
<evidence type="ECO:0000313" key="3">
    <source>
        <dbReference type="EMBL" id="SPC78572.1"/>
    </source>
</evidence>
<dbReference type="Pfam" id="PF13966">
    <property type="entry name" value="zf-RVT"/>
    <property type="match status" value="1"/>
</dbReference>
<sequence>MDATIRRFWWKPKQEAGKYLAWRAWDDLCCPKAAGGLGFRRSKLFNQALLLKLAWMVVSSHESPCMVALRSKYKVSGDWLKKDPIKSASSTWRAIENIKSCIYKGACYIIGDGSGVDCWKDPWVPWLPSFTPKPKNCLISTDPLLVSTLINSETNTWRNATVEEFFDLDSAAAIAKIPIPFFPRPDKLTWIADSKGIFSVKSAYKVFANHFWPPNPTPVWQRLWKLKIHERLKTLVWRIGIGVLPTNLSVFSRLSRGNHLCPLCNSEPESISHLFFNCQATKMFWFGPRWGLRAELFRVSCDEDVVNLVVNPPVTLVPHCDLKQSLLHASVQIALTLELIWSFRNQLVFNGKDECPLVLIKTLEHKVFEHLNATSGESDLVFDFDLLWRPPPAGVIKINVDTAFLPGSATIAAVARNELELIIKAWAKKILTSDPLTAEAFAIRWAVELANLECWSEIAVESDSKVCVEASLQNFVECGWNIITLCNDTLSLASNFVSSNFVWVKREANMAAHMLAKFVPPQALPVFYFPNNLPTPVEEAWLPANILALGECDTDTDTDTDTSF</sequence>
<dbReference type="InterPro" id="IPR052929">
    <property type="entry name" value="RNase_H-like_EbsB-rel"/>
</dbReference>
<dbReference type="EMBL" id="OIVN01000336">
    <property type="protein sequence ID" value="SPC78572.1"/>
    <property type="molecule type" value="Genomic_DNA"/>
</dbReference>
<evidence type="ECO:0000259" key="2">
    <source>
        <dbReference type="Pfam" id="PF13966"/>
    </source>
</evidence>
<dbReference type="CDD" id="cd06222">
    <property type="entry name" value="RNase_H_like"/>
    <property type="match status" value="1"/>
</dbReference>
<dbReference type="PANTHER" id="PTHR47074:SF48">
    <property type="entry name" value="POLYNUCLEOTIDYL TRANSFERASE, RIBONUCLEASE H-LIKE SUPERFAMILY PROTEIN"/>
    <property type="match status" value="1"/>
</dbReference>
<evidence type="ECO:0008006" key="4">
    <source>
        <dbReference type="Google" id="ProtNLM"/>
    </source>
</evidence>
<dbReference type="InterPro" id="IPR044730">
    <property type="entry name" value="RNase_H-like_dom_plant"/>
</dbReference>
<evidence type="ECO:0000259" key="1">
    <source>
        <dbReference type="Pfam" id="PF13456"/>
    </source>
</evidence>
<feature type="domain" description="RNase H type-1" evidence="1">
    <location>
        <begin position="400"/>
        <end position="518"/>
    </location>
</feature>
<gene>
    <name evidence="3" type="ORF">FSB_LOCUS6454</name>
</gene>
<name>A0A2N9EUQ3_FAGSY</name>
<dbReference type="PANTHER" id="PTHR47074">
    <property type="entry name" value="BNAC02G40300D PROTEIN"/>
    <property type="match status" value="1"/>
</dbReference>
<dbReference type="InterPro" id="IPR036397">
    <property type="entry name" value="RNaseH_sf"/>
</dbReference>
<dbReference type="SUPFAM" id="SSF53098">
    <property type="entry name" value="Ribonuclease H-like"/>
    <property type="match status" value="1"/>
</dbReference>
<dbReference type="GO" id="GO:0003676">
    <property type="term" value="F:nucleic acid binding"/>
    <property type="evidence" value="ECO:0007669"/>
    <property type="project" value="InterPro"/>
</dbReference>
<dbReference type="Pfam" id="PF13456">
    <property type="entry name" value="RVT_3"/>
    <property type="match status" value="1"/>
</dbReference>